<dbReference type="AlphaFoldDB" id="H1YFH9"/>
<dbReference type="RefSeq" id="WP_008507677.1">
    <property type="nucleotide sequence ID" value="NZ_CM001403.1"/>
</dbReference>
<organism evidence="1 2">
    <name type="scientific">Mucilaginibacter paludis DSM 18603</name>
    <dbReference type="NCBI Taxonomy" id="714943"/>
    <lineage>
        <taxon>Bacteria</taxon>
        <taxon>Pseudomonadati</taxon>
        <taxon>Bacteroidota</taxon>
        <taxon>Sphingobacteriia</taxon>
        <taxon>Sphingobacteriales</taxon>
        <taxon>Sphingobacteriaceae</taxon>
        <taxon>Mucilaginibacter</taxon>
    </lineage>
</organism>
<dbReference type="STRING" id="714943.Mucpa_3183"/>
<dbReference type="HOGENOM" id="CLU_2634233_0_0_10"/>
<proteinExistence type="predicted"/>
<evidence type="ECO:0000313" key="2">
    <source>
        <dbReference type="Proteomes" id="UP000002774"/>
    </source>
</evidence>
<dbReference type="EMBL" id="CM001403">
    <property type="protein sequence ID" value="EHQ27287.1"/>
    <property type="molecule type" value="Genomic_DNA"/>
</dbReference>
<dbReference type="Proteomes" id="UP000002774">
    <property type="component" value="Chromosome"/>
</dbReference>
<accession>H1YFH9</accession>
<keyword evidence="2" id="KW-1185">Reference proteome</keyword>
<gene>
    <name evidence="1" type="ORF">Mucpa_3183</name>
</gene>
<evidence type="ECO:0000313" key="1">
    <source>
        <dbReference type="EMBL" id="EHQ27287.1"/>
    </source>
</evidence>
<sequence length="77" mass="8775">MVTLTVELDKEKDLPVLQALLNRLELKYHIENEDYPLSEAELEGIAKGMEDFKAGRVHTTVQVQARIKQKLADLRNG</sequence>
<name>H1YFH9_9SPHI</name>
<reference evidence="1" key="1">
    <citation type="submission" date="2011-09" db="EMBL/GenBank/DDBJ databases">
        <title>The permanent draft genome of Mucilaginibacter paludis DSM 18603.</title>
        <authorList>
            <consortium name="US DOE Joint Genome Institute (JGI-PGF)"/>
            <person name="Lucas S."/>
            <person name="Han J."/>
            <person name="Lapidus A."/>
            <person name="Bruce D."/>
            <person name="Goodwin L."/>
            <person name="Pitluck S."/>
            <person name="Peters L."/>
            <person name="Kyrpides N."/>
            <person name="Mavromatis K."/>
            <person name="Ivanova N."/>
            <person name="Mikhailova N."/>
            <person name="Held B."/>
            <person name="Detter J.C."/>
            <person name="Tapia R."/>
            <person name="Han C."/>
            <person name="Land M."/>
            <person name="Hauser L."/>
            <person name="Markowitz V."/>
            <person name="Cheng J.-F."/>
            <person name="Hugenholtz P."/>
            <person name="Woyke T."/>
            <person name="Wu D."/>
            <person name="Tindall B."/>
            <person name="Brambilla E."/>
            <person name="Klenk H.-P."/>
            <person name="Eisen J.A."/>
        </authorList>
    </citation>
    <scope>NUCLEOTIDE SEQUENCE [LARGE SCALE GENOMIC DNA]</scope>
    <source>
        <strain evidence="1">DSM 18603</strain>
    </source>
</reference>
<dbReference type="OrthoDB" id="798395at2"/>
<protein>
    <submittedName>
        <fullName evidence="1">Uncharacterized protein</fullName>
    </submittedName>
</protein>